<keyword evidence="14" id="KW-1185">Reference proteome</keyword>
<dbReference type="HAMAP" id="MF_00033">
    <property type="entry name" value="MurG"/>
    <property type="match status" value="1"/>
</dbReference>
<keyword evidence="4 10" id="KW-0808">Transferase</keyword>
<gene>
    <name evidence="10" type="primary">murG</name>
    <name evidence="13" type="ORF">HNR37_001556</name>
</gene>
<dbReference type="UniPathway" id="UPA00219"/>
<comment type="pathway">
    <text evidence="10">Cell wall biogenesis; peptidoglycan biosynthesis.</text>
</comment>
<keyword evidence="2 10" id="KW-0132">Cell division</keyword>
<evidence type="ECO:0000256" key="4">
    <source>
        <dbReference type="ARBA" id="ARBA00022679"/>
    </source>
</evidence>
<evidence type="ECO:0000313" key="14">
    <source>
        <dbReference type="Proteomes" id="UP000528322"/>
    </source>
</evidence>
<evidence type="ECO:0000256" key="2">
    <source>
        <dbReference type="ARBA" id="ARBA00022618"/>
    </source>
</evidence>
<feature type="domain" description="Glycosyl transferase family 28 C-terminal" evidence="12">
    <location>
        <begin position="170"/>
        <end position="317"/>
    </location>
</feature>
<evidence type="ECO:0000256" key="1">
    <source>
        <dbReference type="ARBA" id="ARBA00022475"/>
    </source>
</evidence>
<accession>A0A7W7Y5E1</accession>
<dbReference type="GO" id="GO:0050511">
    <property type="term" value="F:undecaprenyldiphospho-muramoylpentapeptide beta-N-acetylglucosaminyltransferase activity"/>
    <property type="evidence" value="ECO:0007669"/>
    <property type="project" value="UniProtKB-UniRule"/>
</dbReference>
<feature type="binding site" evidence="10">
    <location>
        <position position="155"/>
    </location>
    <ligand>
        <name>UDP-N-acetyl-alpha-D-glucosamine</name>
        <dbReference type="ChEBI" id="CHEBI:57705"/>
    </ligand>
</feature>
<keyword evidence="1 10" id="KW-1003">Cell membrane</keyword>
<comment type="similarity">
    <text evidence="10">Belongs to the glycosyltransferase 28 family. MurG subfamily.</text>
</comment>
<proteinExistence type="inferred from homology"/>
<dbReference type="InterPro" id="IPR004276">
    <property type="entry name" value="GlycoTrans_28_N"/>
</dbReference>
<protein>
    <recommendedName>
        <fullName evidence="10">UDP-N-acetylglucosamine--N-acetylmuramyl-(pentapeptide) pyrophosphoryl-undecaprenol N-acetylglucosamine transferase</fullName>
        <ecNumber evidence="10">2.4.1.227</ecNumber>
    </recommendedName>
    <alternativeName>
        <fullName evidence="10">Undecaprenyl-PP-MurNAc-pentapeptide-UDPGlcNAc GlcNAc transferase</fullName>
    </alternativeName>
</protein>
<evidence type="ECO:0000256" key="5">
    <source>
        <dbReference type="ARBA" id="ARBA00022960"/>
    </source>
</evidence>
<dbReference type="InterPro" id="IPR006009">
    <property type="entry name" value="GlcNAc_MurG"/>
</dbReference>
<comment type="catalytic activity">
    <reaction evidence="10">
        <text>di-trans,octa-cis-undecaprenyl diphospho-N-acetyl-alpha-D-muramoyl-L-alanyl-D-glutamyl-meso-2,6-diaminopimeloyl-D-alanyl-D-alanine + UDP-N-acetyl-alpha-D-glucosamine = di-trans,octa-cis-undecaprenyl diphospho-[N-acetyl-alpha-D-glucosaminyl-(1-&gt;4)]-N-acetyl-alpha-D-muramoyl-L-alanyl-D-glutamyl-meso-2,6-diaminopimeloyl-D-alanyl-D-alanine + UDP + H(+)</text>
        <dbReference type="Rhea" id="RHEA:31227"/>
        <dbReference type="ChEBI" id="CHEBI:15378"/>
        <dbReference type="ChEBI" id="CHEBI:57705"/>
        <dbReference type="ChEBI" id="CHEBI:58223"/>
        <dbReference type="ChEBI" id="CHEBI:61387"/>
        <dbReference type="ChEBI" id="CHEBI:61388"/>
        <dbReference type="EC" id="2.4.1.227"/>
    </reaction>
</comment>
<feature type="binding site" evidence="10">
    <location>
        <begin position="10"/>
        <end position="12"/>
    </location>
    <ligand>
        <name>UDP-N-acetyl-alpha-D-glucosamine</name>
        <dbReference type="ChEBI" id="CHEBI:57705"/>
    </ligand>
</feature>
<dbReference type="AlphaFoldDB" id="A0A7W7Y5E1"/>
<dbReference type="PANTHER" id="PTHR21015:SF22">
    <property type="entry name" value="GLYCOSYLTRANSFERASE"/>
    <property type="match status" value="1"/>
</dbReference>
<keyword evidence="9 10" id="KW-0961">Cell wall biogenesis/degradation</keyword>
<keyword evidence="7 10" id="KW-0472">Membrane</keyword>
<dbReference type="GO" id="GO:0005886">
    <property type="term" value="C:plasma membrane"/>
    <property type="evidence" value="ECO:0007669"/>
    <property type="project" value="UniProtKB-SubCell"/>
</dbReference>
<dbReference type="GO" id="GO:0009252">
    <property type="term" value="P:peptidoglycan biosynthetic process"/>
    <property type="evidence" value="ECO:0007669"/>
    <property type="project" value="UniProtKB-UniRule"/>
</dbReference>
<feature type="domain" description="Glycosyltransferase family 28 N-terminal" evidence="11">
    <location>
        <begin position="3"/>
        <end position="138"/>
    </location>
</feature>
<evidence type="ECO:0000313" key="13">
    <source>
        <dbReference type="EMBL" id="MBB5022224.1"/>
    </source>
</evidence>
<keyword evidence="5 10" id="KW-0133">Cell shape</keyword>
<dbReference type="Pfam" id="PF03033">
    <property type="entry name" value="Glyco_transf_28"/>
    <property type="match status" value="1"/>
</dbReference>
<evidence type="ECO:0000256" key="10">
    <source>
        <dbReference type="HAMAP-Rule" id="MF_00033"/>
    </source>
</evidence>
<evidence type="ECO:0000256" key="7">
    <source>
        <dbReference type="ARBA" id="ARBA00023136"/>
    </source>
</evidence>
<keyword evidence="3 10" id="KW-0328">Glycosyltransferase</keyword>
<dbReference type="InterPro" id="IPR007235">
    <property type="entry name" value="Glyco_trans_28_C"/>
</dbReference>
<dbReference type="Pfam" id="PF04101">
    <property type="entry name" value="Glyco_tran_28_C"/>
    <property type="match status" value="1"/>
</dbReference>
<evidence type="ECO:0000256" key="6">
    <source>
        <dbReference type="ARBA" id="ARBA00022984"/>
    </source>
</evidence>
<evidence type="ECO:0000259" key="11">
    <source>
        <dbReference type="Pfam" id="PF03033"/>
    </source>
</evidence>
<feature type="binding site" evidence="10">
    <location>
        <position position="176"/>
    </location>
    <ligand>
        <name>UDP-N-acetyl-alpha-D-glucosamine</name>
        <dbReference type="ChEBI" id="CHEBI:57705"/>
    </ligand>
</feature>
<dbReference type="RefSeq" id="WP_183732355.1">
    <property type="nucleotide sequence ID" value="NZ_JACHID010000009.1"/>
</dbReference>
<comment type="caution">
    <text evidence="10">Lacks conserved residue(s) required for the propagation of feature annotation.</text>
</comment>
<comment type="function">
    <text evidence="10">Cell wall formation. Catalyzes the transfer of a GlcNAc subunit on undecaprenyl-pyrophosphoryl-MurNAc-pentapeptide (lipid intermediate I) to form undecaprenyl-pyrophosphoryl-MurNAc-(pentapeptide)GlcNAc (lipid intermediate II).</text>
</comment>
<dbReference type="EMBL" id="JACHID010000009">
    <property type="protein sequence ID" value="MBB5022224.1"/>
    <property type="molecule type" value="Genomic_DNA"/>
</dbReference>
<organism evidence="13 14">
    <name type="scientific">Desulfurispira natronophila</name>
    <dbReference type="NCBI Taxonomy" id="682562"/>
    <lineage>
        <taxon>Bacteria</taxon>
        <taxon>Pseudomonadati</taxon>
        <taxon>Chrysiogenota</taxon>
        <taxon>Chrysiogenia</taxon>
        <taxon>Chrysiogenales</taxon>
        <taxon>Chrysiogenaceae</taxon>
        <taxon>Desulfurispira</taxon>
    </lineage>
</organism>
<dbReference type="EC" id="2.4.1.227" evidence="10"/>
<name>A0A7W7Y5E1_9BACT</name>
<dbReference type="Proteomes" id="UP000528322">
    <property type="component" value="Unassembled WGS sequence"/>
</dbReference>
<evidence type="ECO:0000256" key="3">
    <source>
        <dbReference type="ARBA" id="ARBA00022676"/>
    </source>
</evidence>
<comment type="caution">
    <text evidence="13">The sequence shown here is derived from an EMBL/GenBank/DDBJ whole genome shotgun (WGS) entry which is preliminary data.</text>
</comment>
<keyword evidence="8 10" id="KW-0131">Cell cycle</keyword>
<dbReference type="GO" id="GO:0005975">
    <property type="term" value="P:carbohydrate metabolic process"/>
    <property type="evidence" value="ECO:0007669"/>
    <property type="project" value="InterPro"/>
</dbReference>
<evidence type="ECO:0000256" key="9">
    <source>
        <dbReference type="ARBA" id="ARBA00023316"/>
    </source>
</evidence>
<feature type="binding site" evidence="10">
    <location>
        <position position="122"/>
    </location>
    <ligand>
        <name>UDP-N-acetyl-alpha-D-glucosamine</name>
        <dbReference type="ChEBI" id="CHEBI:57705"/>
    </ligand>
</feature>
<sequence>MKIVISGGGTGGHFYPAMAVLEAFERQGHQVSYVGAKRGIEAEKVAAFTPHFQLLELSGLLGHRLRYKLHSLWQLSRAVSHLRRHFRSHRPDAVLGFGGYASAAAIVAARLCGIPTFLHEQNARAGLTNTVLDRFTTASFSAYGNLGENMGLPLRATAFHPLPSQQRSNLLIMGGSQGSLFLNTFVLDYLPHLTALNIDIYHQAGAPLYDEFKEQLHRRYGHELPEHYHCFAFRDDIHEIMAHSSIALSRSGAGAVFELMSLQVPTVFIPFPAAAHDHQYHNALFFEQRGCAMVHRQEEFLQNPMQIINRLRSHKEEYHEHLRQLSLRTSPDELAHRVLQLLPGR</sequence>
<dbReference type="GO" id="GO:0071555">
    <property type="term" value="P:cell wall organization"/>
    <property type="evidence" value="ECO:0007669"/>
    <property type="project" value="UniProtKB-KW"/>
</dbReference>
<dbReference type="PANTHER" id="PTHR21015">
    <property type="entry name" value="UDP-N-ACETYLGLUCOSAMINE--N-ACETYLMURAMYL-(PENTAPEPTIDE) PYROPHOSPHORYL-UNDECAPRENOL N-ACETYLGLUCOSAMINE TRANSFERASE 1"/>
    <property type="match status" value="1"/>
</dbReference>
<reference evidence="13 14" key="1">
    <citation type="submission" date="2020-08" db="EMBL/GenBank/DDBJ databases">
        <title>Genomic Encyclopedia of Type Strains, Phase IV (KMG-IV): sequencing the most valuable type-strain genomes for metagenomic binning, comparative biology and taxonomic classification.</title>
        <authorList>
            <person name="Goeker M."/>
        </authorList>
    </citation>
    <scope>NUCLEOTIDE SEQUENCE [LARGE SCALE GENOMIC DNA]</scope>
    <source>
        <strain evidence="13 14">DSM 22071</strain>
    </source>
</reference>
<evidence type="ECO:0000256" key="8">
    <source>
        <dbReference type="ARBA" id="ARBA00023306"/>
    </source>
</evidence>
<comment type="subcellular location">
    <subcellularLocation>
        <location evidence="10">Cell membrane</location>
        <topology evidence="10">Peripheral membrane protein</topology>
        <orientation evidence="10">Cytoplasmic side</orientation>
    </subcellularLocation>
</comment>
<evidence type="ECO:0000259" key="12">
    <source>
        <dbReference type="Pfam" id="PF04101"/>
    </source>
</evidence>
<dbReference type="CDD" id="cd03785">
    <property type="entry name" value="GT28_MurG"/>
    <property type="match status" value="1"/>
</dbReference>
<keyword evidence="6 10" id="KW-0573">Peptidoglycan synthesis</keyword>
<dbReference type="GO" id="GO:0051301">
    <property type="term" value="P:cell division"/>
    <property type="evidence" value="ECO:0007669"/>
    <property type="project" value="UniProtKB-KW"/>
</dbReference>
<dbReference type="GO" id="GO:0008360">
    <property type="term" value="P:regulation of cell shape"/>
    <property type="evidence" value="ECO:0007669"/>
    <property type="project" value="UniProtKB-KW"/>
</dbReference>
<feature type="binding site" evidence="10">
    <location>
        <position position="279"/>
    </location>
    <ligand>
        <name>UDP-N-acetyl-alpha-D-glucosamine</name>
        <dbReference type="ChEBI" id="CHEBI:57705"/>
    </ligand>
</feature>
<dbReference type="SUPFAM" id="SSF53756">
    <property type="entry name" value="UDP-Glycosyltransferase/glycogen phosphorylase"/>
    <property type="match status" value="1"/>
</dbReference>
<dbReference type="Gene3D" id="3.40.50.2000">
    <property type="entry name" value="Glycogen Phosphorylase B"/>
    <property type="match status" value="2"/>
</dbReference>